<protein>
    <submittedName>
        <fullName evidence="2">Oidioi.mRNA.OKI2018_I69.XSR.g14541.t1.cds</fullName>
    </submittedName>
</protein>
<dbReference type="EMBL" id="OU015569">
    <property type="protein sequence ID" value="CAG5096264.1"/>
    <property type="molecule type" value="Genomic_DNA"/>
</dbReference>
<reference evidence="2 3" key="1">
    <citation type="submission" date="2021-04" db="EMBL/GenBank/DDBJ databases">
        <authorList>
            <person name="Bliznina A."/>
        </authorList>
    </citation>
    <scope>NUCLEOTIDE SEQUENCE [LARGE SCALE GENOMIC DNA]</scope>
</reference>
<evidence type="ECO:0000313" key="2">
    <source>
        <dbReference type="EMBL" id="CAG5096264.1"/>
    </source>
</evidence>
<dbReference type="InterPro" id="IPR029034">
    <property type="entry name" value="Cystine-knot_cytokine"/>
</dbReference>
<dbReference type="Gene3D" id="2.10.90.10">
    <property type="entry name" value="Cystine-knot cytokines"/>
    <property type="match status" value="1"/>
</dbReference>
<gene>
    <name evidence="2" type="ORF">OKIOD_LOCUS6099</name>
</gene>
<sequence length="334" mass="38493">MTPTILLLILVIVRGSPVGSAPSKSYSEKITPKVDFGSGTTWAVRFQLTNKQFKNMCNARLTVPTDLIKLYTERLELDIEIQFLLDDKPLSQLGSMRVSNFKQYTNNPKRAYAEVHTRKLERAKSQLLRSMPEYHDAVAEYKPVDDLYFEFDSKSSCARKIRSRRSTRAIQHARARRDTSRSWSAPSCRRYELVVDISEMYQSVTVEPSIINVGTCINPQHKMHPKQQKNSRQPYDERVLHLRSISQQQCTEDYDNQSKSSARDHIFSYRNIKEHFAHANEKASTDFSRSIIPAQCFPKSYENASIGIAYHNNPKEPMKHHTMMDAIIVDCGCH</sequence>
<dbReference type="Proteomes" id="UP001158576">
    <property type="component" value="Chromosome XSR"/>
</dbReference>
<evidence type="ECO:0000313" key="3">
    <source>
        <dbReference type="Proteomes" id="UP001158576"/>
    </source>
</evidence>
<feature type="chain" id="PRO_5047041840" evidence="1">
    <location>
        <begin position="16"/>
        <end position="334"/>
    </location>
</feature>
<organism evidence="2 3">
    <name type="scientific">Oikopleura dioica</name>
    <name type="common">Tunicate</name>
    <dbReference type="NCBI Taxonomy" id="34765"/>
    <lineage>
        <taxon>Eukaryota</taxon>
        <taxon>Metazoa</taxon>
        <taxon>Chordata</taxon>
        <taxon>Tunicata</taxon>
        <taxon>Appendicularia</taxon>
        <taxon>Copelata</taxon>
        <taxon>Oikopleuridae</taxon>
        <taxon>Oikopleura</taxon>
    </lineage>
</organism>
<feature type="signal peptide" evidence="1">
    <location>
        <begin position="1"/>
        <end position="15"/>
    </location>
</feature>
<keyword evidence="1" id="KW-0732">Signal</keyword>
<evidence type="ECO:0000256" key="1">
    <source>
        <dbReference type="SAM" id="SignalP"/>
    </source>
</evidence>
<keyword evidence="3" id="KW-1185">Reference proteome</keyword>
<accession>A0ABN7SA45</accession>
<proteinExistence type="predicted"/>
<name>A0ABN7SA45_OIKDI</name>